<dbReference type="EMBL" id="CABFJX010000391">
    <property type="protein sequence ID" value="VTT78175.1"/>
    <property type="molecule type" value="Genomic_DNA"/>
</dbReference>
<dbReference type="SUPFAM" id="SSF50814">
    <property type="entry name" value="Lipocalins"/>
    <property type="match status" value="1"/>
</dbReference>
<evidence type="ECO:0000313" key="1">
    <source>
        <dbReference type="EMBL" id="VTT78175.1"/>
    </source>
</evidence>
<dbReference type="InterPro" id="IPR008729">
    <property type="entry name" value="PA_de_COase"/>
</dbReference>
<dbReference type="InterPro" id="IPR012674">
    <property type="entry name" value="Calycin"/>
</dbReference>
<gene>
    <name evidence="1" type="ORF">C2S_10893</name>
</gene>
<proteinExistence type="predicted"/>
<evidence type="ECO:0000313" key="2">
    <source>
        <dbReference type="Proteomes" id="UP000760494"/>
    </source>
</evidence>
<dbReference type="PANTHER" id="PTHR40087:SF1">
    <property type="entry name" value="PHENOLIC ACID DECARBOXYLASE PADC"/>
    <property type="match status" value="1"/>
</dbReference>
<accession>A0A9Q9UEL7</accession>
<dbReference type="GO" id="GO:0016831">
    <property type="term" value="F:carboxy-lyase activity"/>
    <property type="evidence" value="ECO:0007669"/>
    <property type="project" value="InterPro"/>
</dbReference>
<organism evidence="1 2">
    <name type="scientific">Fusarium fujikuroi</name>
    <name type="common">Bakanae and foot rot disease fungus</name>
    <name type="synonym">Gibberella fujikuroi</name>
    <dbReference type="NCBI Taxonomy" id="5127"/>
    <lineage>
        <taxon>Eukaryota</taxon>
        <taxon>Fungi</taxon>
        <taxon>Dikarya</taxon>
        <taxon>Ascomycota</taxon>
        <taxon>Pezizomycotina</taxon>
        <taxon>Sordariomycetes</taxon>
        <taxon>Hypocreomycetidae</taxon>
        <taxon>Hypocreales</taxon>
        <taxon>Nectriaceae</taxon>
        <taxon>Fusarium</taxon>
        <taxon>Fusarium fujikuroi species complex</taxon>
    </lineage>
</organism>
<comment type="caution">
    <text evidence="1">The sequence shown here is derived from an EMBL/GenBank/DDBJ whole genome shotgun (WGS) entry which is preliminary data.</text>
</comment>
<reference evidence="1" key="1">
    <citation type="submission" date="2019-05" db="EMBL/GenBank/DDBJ databases">
        <authorList>
            <person name="Piombo E."/>
        </authorList>
    </citation>
    <scope>NUCLEOTIDE SEQUENCE</scope>
    <source>
        <strain evidence="1">C2S</strain>
    </source>
</reference>
<evidence type="ECO:0008006" key="3">
    <source>
        <dbReference type="Google" id="ProtNLM"/>
    </source>
</evidence>
<dbReference type="PANTHER" id="PTHR40087">
    <property type="entry name" value="PHENOLIC ACID DECARBOXYLASE PADC"/>
    <property type="match status" value="1"/>
</dbReference>
<sequence length="176" mass="20123">MDLPKYQTDTPLDPSFNKDIRDTHLVYDYNAKGSKGVPEKWRHEIWFYSENCVVYEIHSGPMAGRKTYLTAKYQCIRPGELWQINWIEDTGTIVSLVLDLVGETMSAMIAFSKGHWENIQDSYGDKRNPADANRWKEFALVGTQTERLILTEQAHIVEHFKGKGSLEAIPADAPAF</sequence>
<protein>
    <recommendedName>
        <fullName evidence="3">Phenolic acid decarboxylase</fullName>
    </recommendedName>
</protein>
<dbReference type="Pfam" id="PF05870">
    <property type="entry name" value="PA_decarbox"/>
    <property type="match status" value="1"/>
</dbReference>
<dbReference type="Proteomes" id="UP000760494">
    <property type="component" value="Unassembled WGS sequence"/>
</dbReference>
<dbReference type="AlphaFoldDB" id="A0A9Q9UEL7"/>
<dbReference type="Gene3D" id="2.40.128.20">
    <property type="match status" value="1"/>
</dbReference>
<name>A0A9Q9UEL7_FUSFU</name>